<gene>
    <name evidence="1" type="ORF">DQ392_27835</name>
</gene>
<evidence type="ECO:0000313" key="1">
    <source>
        <dbReference type="EMBL" id="RCG14888.1"/>
    </source>
</evidence>
<sequence length="217" mass="24261">MSLQQYYEDGLRVPYVASWQYEDSYMPTPVERRHGVGGAGIGYQGEARMGGVDRRNGVLWVRAPLARGRGRARLGSVHPLRQRQAMSLMLCQVCGADTFDRSDERHMVLVRGETPIREGERTASPPVHESCAAESVRDCPHLRRGHVAAFVRHFQPWGVAGLLHHPKTLKIRYSGTRDGLTFVGFGDPRIRWTLAARDVSTLHGVEAIDLDDLHLTA</sequence>
<name>A0A367EA08_9ACTN</name>
<protein>
    <submittedName>
        <fullName evidence="1">Uncharacterized protein</fullName>
    </submittedName>
</protein>
<organism evidence="1 2">
    <name type="scientific">Streptomyces reniochalinae</name>
    <dbReference type="NCBI Taxonomy" id="2250578"/>
    <lineage>
        <taxon>Bacteria</taxon>
        <taxon>Bacillati</taxon>
        <taxon>Actinomycetota</taxon>
        <taxon>Actinomycetes</taxon>
        <taxon>Kitasatosporales</taxon>
        <taxon>Streptomycetaceae</taxon>
        <taxon>Streptomyces</taxon>
    </lineage>
</organism>
<keyword evidence="2" id="KW-1185">Reference proteome</keyword>
<dbReference type="OrthoDB" id="3689934at2"/>
<reference evidence="1 2" key="1">
    <citation type="submission" date="2018-06" db="EMBL/GenBank/DDBJ databases">
        <title>Streptomyces reniochalinae sp. nov. and Streptomyces diacarnus sp. nov. from marine sponges.</title>
        <authorList>
            <person name="Li L."/>
        </authorList>
    </citation>
    <scope>NUCLEOTIDE SEQUENCE [LARGE SCALE GENOMIC DNA]</scope>
    <source>
        <strain evidence="1 2">LHW50302</strain>
    </source>
</reference>
<proteinExistence type="predicted"/>
<dbReference type="EMBL" id="QOIM01000042">
    <property type="protein sequence ID" value="RCG14888.1"/>
    <property type="molecule type" value="Genomic_DNA"/>
</dbReference>
<dbReference type="RefSeq" id="WP_019359414.1">
    <property type="nucleotide sequence ID" value="NZ_QOIM01000042.1"/>
</dbReference>
<dbReference type="AlphaFoldDB" id="A0A367EA08"/>
<evidence type="ECO:0000313" key="2">
    <source>
        <dbReference type="Proteomes" id="UP000253507"/>
    </source>
</evidence>
<accession>A0A367EA08</accession>
<comment type="caution">
    <text evidence="1">The sequence shown here is derived from an EMBL/GenBank/DDBJ whole genome shotgun (WGS) entry which is preliminary data.</text>
</comment>
<dbReference type="Proteomes" id="UP000253507">
    <property type="component" value="Unassembled WGS sequence"/>
</dbReference>